<feature type="transmembrane region" description="Helical" evidence="4">
    <location>
        <begin position="148"/>
        <end position="169"/>
    </location>
</feature>
<proteinExistence type="predicted"/>
<dbReference type="Proteomes" id="UP000054735">
    <property type="component" value="Unassembled WGS sequence"/>
</dbReference>
<dbReference type="Gene3D" id="1.10.287.130">
    <property type="match status" value="1"/>
</dbReference>
<dbReference type="CDD" id="cd00082">
    <property type="entry name" value="HisKA"/>
    <property type="match status" value="1"/>
</dbReference>
<dbReference type="Proteomes" id="UP000255066">
    <property type="component" value="Unassembled WGS sequence"/>
</dbReference>
<evidence type="ECO:0000259" key="5">
    <source>
        <dbReference type="PROSITE" id="PS50109"/>
    </source>
</evidence>
<dbReference type="EC" id="2.7.13.3" evidence="2"/>
<dbReference type="InterPro" id="IPR005467">
    <property type="entry name" value="His_kinase_dom"/>
</dbReference>
<dbReference type="AlphaFoldDB" id="A0A378II39"/>
<dbReference type="PRINTS" id="PR00344">
    <property type="entry name" value="BCTRLSENSOR"/>
</dbReference>
<protein>
    <recommendedName>
        <fullName evidence="2">histidine kinase</fullName>
        <ecNumber evidence="2">2.7.13.3</ecNumber>
    </recommendedName>
</protein>
<dbReference type="SMART" id="SM00387">
    <property type="entry name" value="HATPase_c"/>
    <property type="match status" value="1"/>
</dbReference>
<dbReference type="InterPro" id="IPR003594">
    <property type="entry name" value="HATPase_dom"/>
</dbReference>
<keyword evidence="8" id="KW-1185">Reference proteome</keyword>
<keyword evidence="7" id="KW-0808">Transferase</keyword>
<keyword evidence="3" id="KW-0597">Phosphoprotein</keyword>
<name>A0A378II39_9GAMM</name>
<evidence type="ECO:0000256" key="2">
    <source>
        <dbReference type="ARBA" id="ARBA00012438"/>
    </source>
</evidence>
<sequence>MQSKPDFRQWHVLGVYNSLRVLCILLFLLLAIYLKPTLEYKLSIYLGILAFYLLFSIYFFYLHHQQKVTFKKQVLIGGIIDIVILSLLINSFNKIGSSLGILLNVNVAMLSMLVPGRLAIFFAAIASCMLLGIHILEYVYLDSSTNDIFNSGVHGAGLFATALTAWYLAHRVQLTEIIAQSRSRKLQNIQQINEYIVERLHSGVIYINEDSNVELINTAARHFFNKKNHEQLFFLPEISIELYNKYRSFTEQLTFGGNSWKTMLEDPPLKVNFLAVNGNTRTAVLIFLEDLSLITQQAQQMKLASLGRLSASIAHELRNPLGAISHAVQLMGEGGCMDEEDSRLKQLIINNCNRMNQAIKNVLQLSRGEPSKPESIDLNIFLESFRSDFMISHPCSIILNIEPNALVYFDKSQLEQILIILCDNSIKHGREESGNVNILIKVSHSSRHTEMSISDTGIGIPYSLRHDVFEPFFTTTRTGLGMGLYLAKDLCEMNNARLTLSPAAKGAVFIITMNQAGLHYE</sequence>
<organism evidence="7 9">
    <name type="scientific">Legionella birminghamensis</name>
    <dbReference type="NCBI Taxonomy" id="28083"/>
    <lineage>
        <taxon>Bacteria</taxon>
        <taxon>Pseudomonadati</taxon>
        <taxon>Pseudomonadota</taxon>
        <taxon>Gammaproteobacteria</taxon>
        <taxon>Legionellales</taxon>
        <taxon>Legionellaceae</taxon>
        <taxon>Legionella</taxon>
    </lineage>
</organism>
<evidence type="ECO:0000256" key="3">
    <source>
        <dbReference type="ARBA" id="ARBA00022553"/>
    </source>
</evidence>
<dbReference type="PROSITE" id="PS50109">
    <property type="entry name" value="HIS_KIN"/>
    <property type="match status" value="1"/>
</dbReference>
<keyword evidence="7" id="KW-0418">Kinase</keyword>
<accession>A0A378II39</accession>
<dbReference type="SUPFAM" id="SSF55874">
    <property type="entry name" value="ATPase domain of HSP90 chaperone/DNA topoisomerase II/histidine kinase"/>
    <property type="match status" value="1"/>
</dbReference>
<dbReference type="Gene3D" id="3.30.565.10">
    <property type="entry name" value="Histidine kinase-like ATPase, C-terminal domain"/>
    <property type="match status" value="1"/>
</dbReference>
<dbReference type="SUPFAM" id="SSF47384">
    <property type="entry name" value="Homodimeric domain of signal transducing histidine kinase"/>
    <property type="match status" value="1"/>
</dbReference>
<keyword evidence="4" id="KW-1133">Transmembrane helix</keyword>
<evidence type="ECO:0000256" key="1">
    <source>
        <dbReference type="ARBA" id="ARBA00000085"/>
    </source>
</evidence>
<feature type="transmembrane region" description="Helical" evidence="4">
    <location>
        <begin position="74"/>
        <end position="92"/>
    </location>
</feature>
<dbReference type="OrthoDB" id="9792686at2"/>
<dbReference type="Pfam" id="PF02518">
    <property type="entry name" value="HATPase_c"/>
    <property type="match status" value="1"/>
</dbReference>
<feature type="transmembrane region" description="Helical" evidence="4">
    <location>
        <begin position="112"/>
        <end position="136"/>
    </location>
</feature>
<dbReference type="EMBL" id="LNXT01000006">
    <property type="protein sequence ID" value="KTC75205.1"/>
    <property type="molecule type" value="Genomic_DNA"/>
</dbReference>
<feature type="transmembrane region" description="Helical" evidence="4">
    <location>
        <begin position="40"/>
        <end position="62"/>
    </location>
</feature>
<dbReference type="GO" id="GO:0000155">
    <property type="term" value="F:phosphorelay sensor kinase activity"/>
    <property type="evidence" value="ECO:0007669"/>
    <property type="project" value="InterPro"/>
</dbReference>
<dbReference type="InterPro" id="IPR036890">
    <property type="entry name" value="HATPase_C_sf"/>
</dbReference>
<evidence type="ECO:0000313" key="8">
    <source>
        <dbReference type="Proteomes" id="UP000054735"/>
    </source>
</evidence>
<dbReference type="InterPro" id="IPR003661">
    <property type="entry name" value="HisK_dim/P_dom"/>
</dbReference>
<dbReference type="PANTHER" id="PTHR43065:SF52">
    <property type="entry name" value="SENSOR PROTEIN KINASE PILS"/>
    <property type="match status" value="1"/>
</dbReference>
<keyword evidence="4" id="KW-0472">Membrane</keyword>
<keyword evidence="4" id="KW-0812">Transmembrane</keyword>
<gene>
    <name evidence="7" type="primary">gchK</name>
    <name evidence="6" type="synonym">pilS</name>
    <name evidence="6" type="ORF">Lbir_0579</name>
    <name evidence="7" type="ORF">NCTC12437_01618</name>
</gene>
<dbReference type="SMART" id="SM00388">
    <property type="entry name" value="HisKA"/>
    <property type="match status" value="1"/>
</dbReference>
<comment type="catalytic activity">
    <reaction evidence="1">
        <text>ATP + protein L-histidine = ADP + protein N-phospho-L-histidine.</text>
        <dbReference type="EC" id="2.7.13.3"/>
    </reaction>
</comment>
<feature type="domain" description="Histidine kinase" evidence="5">
    <location>
        <begin position="312"/>
        <end position="517"/>
    </location>
</feature>
<evidence type="ECO:0000313" key="6">
    <source>
        <dbReference type="EMBL" id="KTC75205.1"/>
    </source>
</evidence>
<evidence type="ECO:0000313" key="7">
    <source>
        <dbReference type="EMBL" id="STX31844.1"/>
    </source>
</evidence>
<dbReference type="EMBL" id="UGNW01000001">
    <property type="protein sequence ID" value="STX31844.1"/>
    <property type="molecule type" value="Genomic_DNA"/>
</dbReference>
<evidence type="ECO:0000313" key="9">
    <source>
        <dbReference type="Proteomes" id="UP000255066"/>
    </source>
</evidence>
<dbReference type="InterPro" id="IPR036097">
    <property type="entry name" value="HisK_dim/P_sf"/>
</dbReference>
<dbReference type="Pfam" id="PF25323">
    <property type="entry name" value="6TM_PilS"/>
    <property type="match status" value="1"/>
</dbReference>
<evidence type="ECO:0000256" key="4">
    <source>
        <dbReference type="SAM" id="Phobius"/>
    </source>
</evidence>
<feature type="transmembrane region" description="Helical" evidence="4">
    <location>
        <begin position="12"/>
        <end position="34"/>
    </location>
</feature>
<dbReference type="STRING" id="28083.Lbir_0579"/>
<dbReference type="InterPro" id="IPR004358">
    <property type="entry name" value="Sig_transdc_His_kin-like_C"/>
</dbReference>
<dbReference type="RefSeq" id="WP_058522690.1">
    <property type="nucleotide sequence ID" value="NZ_CAAAHV010000022.1"/>
</dbReference>
<reference evidence="6 8" key="1">
    <citation type="submission" date="2015-11" db="EMBL/GenBank/DDBJ databases">
        <title>Genomic analysis of 38 Legionella species identifies large and diverse effector repertoires.</title>
        <authorList>
            <person name="Burstein D."/>
            <person name="Amaro F."/>
            <person name="Zusman T."/>
            <person name="Lifshitz Z."/>
            <person name="Cohen O."/>
            <person name="Gilbert J.A."/>
            <person name="Pupko T."/>
            <person name="Shuman H.A."/>
            <person name="Segal G."/>
        </authorList>
    </citation>
    <scope>NUCLEOTIDE SEQUENCE [LARGE SCALE GENOMIC DNA]</scope>
    <source>
        <strain evidence="6 8">CDC#1407-AL-14</strain>
    </source>
</reference>
<dbReference type="PANTHER" id="PTHR43065">
    <property type="entry name" value="SENSOR HISTIDINE KINASE"/>
    <property type="match status" value="1"/>
</dbReference>
<reference evidence="7 9" key="2">
    <citation type="submission" date="2018-06" db="EMBL/GenBank/DDBJ databases">
        <authorList>
            <consortium name="Pathogen Informatics"/>
            <person name="Doyle S."/>
        </authorList>
    </citation>
    <scope>NUCLEOTIDE SEQUENCE [LARGE SCALE GENOMIC DNA]</scope>
    <source>
        <strain evidence="7 9">NCTC12437</strain>
    </source>
</reference>
<dbReference type="Pfam" id="PF00512">
    <property type="entry name" value="HisKA"/>
    <property type="match status" value="1"/>
</dbReference>